<feature type="domain" description="DUF2726" evidence="1">
    <location>
        <begin position="39"/>
        <end position="158"/>
    </location>
</feature>
<evidence type="ECO:0000313" key="2">
    <source>
        <dbReference type="EMBL" id="CAL1239217.1"/>
    </source>
</evidence>
<organism evidence="2 3">
    <name type="scientific">Candidatus Methylocalor cossyra</name>
    <dbReference type="NCBI Taxonomy" id="3108543"/>
    <lineage>
        <taxon>Bacteria</taxon>
        <taxon>Pseudomonadati</taxon>
        <taxon>Pseudomonadota</taxon>
        <taxon>Gammaproteobacteria</taxon>
        <taxon>Methylococcales</taxon>
        <taxon>Methylococcaceae</taxon>
        <taxon>Candidatus Methylocalor</taxon>
    </lineage>
</organism>
<gene>
    <name evidence="2" type="ORF">MECH1_V1_0441</name>
</gene>
<dbReference type="Pfam" id="PF10881">
    <property type="entry name" value="DUF2726"/>
    <property type="match status" value="1"/>
</dbReference>
<proteinExistence type="predicted"/>
<reference evidence="2 3" key="1">
    <citation type="submission" date="2024-04" db="EMBL/GenBank/DDBJ databases">
        <authorList>
            <person name="Cremers G."/>
        </authorList>
    </citation>
    <scope>NUCLEOTIDE SEQUENCE [LARGE SCALE GENOMIC DNA]</scope>
    <source>
        <strain evidence="2">MeCH1-AG</strain>
    </source>
</reference>
<keyword evidence="3" id="KW-1185">Reference proteome</keyword>
<dbReference type="RefSeq" id="WP_348758801.1">
    <property type="nucleotide sequence ID" value="NZ_OZ026884.1"/>
</dbReference>
<evidence type="ECO:0000259" key="1">
    <source>
        <dbReference type="Pfam" id="PF10881"/>
    </source>
</evidence>
<accession>A0ABP1C4S8</accession>
<dbReference type="EMBL" id="OZ026884">
    <property type="protein sequence ID" value="CAL1239217.1"/>
    <property type="molecule type" value="Genomic_DNA"/>
</dbReference>
<sequence>MSWSWIGGIALVLLAISLFRWSSGRGGRTSRAGCRRREFLFSPEERLFYAALRQALGEDYAIFGKIRVGDLVTPSAPRGELREAFEAVADRPVTFVLCRPSDLSVACAVELKQRPFPGTEAALPGDPLKRLCWAAGLPLVRFEVGSDYEAAEIRDTIARAVAAEPLPLAEPDGRREPHISCLDNFEI</sequence>
<dbReference type="Proteomes" id="UP001497493">
    <property type="component" value="Chromosome"/>
</dbReference>
<name>A0ABP1C4S8_9GAMM</name>
<dbReference type="InterPro" id="IPR024402">
    <property type="entry name" value="DUF2726"/>
</dbReference>
<protein>
    <recommendedName>
        <fullName evidence="1">DUF2726 domain-containing protein</fullName>
    </recommendedName>
</protein>
<evidence type="ECO:0000313" key="3">
    <source>
        <dbReference type="Proteomes" id="UP001497493"/>
    </source>
</evidence>